<reference evidence="2 3" key="1">
    <citation type="submission" date="2020-03" db="EMBL/GenBank/DDBJ databases">
        <title>Sequencing the genomes of 1000 actinobacteria strains.</title>
        <authorList>
            <person name="Klenk H.-P."/>
        </authorList>
    </citation>
    <scope>NUCLEOTIDE SEQUENCE [LARGE SCALE GENOMIC DNA]</scope>
    <source>
        <strain evidence="2 3">DSM 45668</strain>
    </source>
</reference>
<evidence type="ECO:0000256" key="1">
    <source>
        <dbReference type="SAM" id="Phobius"/>
    </source>
</evidence>
<evidence type="ECO:0008006" key="4">
    <source>
        <dbReference type="Google" id="ProtNLM"/>
    </source>
</evidence>
<keyword evidence="1" id="KW-0812">Transmembrane</keyword>
<feature type="transmembrane region" description="Helical" evidence="1">
    <location>
        <begin position="648"/>
        <end position="669"/>
    </location>
</feature>
<keyword evidence="1" id="KW-1133">Transmembrane helix</keyword>
<gene>
    <name evidence="2" type="ORF">FHX46_004494</name>
</gene>
<accession>A0ABX0SYA9</accession>
<sequence>MLRDVDLTDLERELVLAMDKDDQAQLYAKTGDPAADDPANGADWPASRQIRAELLAELLTGARPVQRGRVVMLMGVRVVGSLNLTSATLSRVLILAQCHVDETIELIDARTSRIALIESHLGGLNAQRARIDGSLNLRRSRTSDAVIDLLGAHIDGQLILSGAHLRNSRGPALRANGVTAVQGIFLGTDLLDDRESQAFSAEGLVDLSNASSGWGLDLSGARLSSPRQYALLAERASLTGEAVFENAEIDGAISLQDARISGSLLLTGARITCFGWSALYAPRLAVGQDVRGNPVVRGGVELTDARIDGNLDLRGARVKQRGGTALAAQHLVVGRSVFCADGFHATGVVNLRGTRVGGSLDLGGARFTNPGGIALNANRVTVPGELHGDKSTFRGEVLLRNAQVATVDLSGARLLNPGGSALSADTLRIDRCLFGLNRFTVRGKIVLTGSSIQEMQLTGARLSNPGGAAVVARGLTVHDDLKADDLIARGAVELPDARLGVLDLTGAELAGSPRSLALDRARIGRLSLRLRRAPEGAVDLGNASAEVLDDEPRTWPRYLRLNGFTYRWLANDDVPVAQRLDWLDRNEGRFAPGTYDRLAACYRESGRLEDARRVAYAKQRRRRRELHRPGKVWNALLQVTVGYGYRPWLAGVWLGALLAVGAVVFGLTYPGGFVAKGVDVPRFNAFAYALDVVLPVDLGQQTGWFPQGLAVTTSWVLLVGGWILAAALIAGVTNALKRD</sequence>
<name>A0ABX0SYA9_9PSEU</name>
<dbReference type="RefSeq" id="WP_167118531.1">
    <property type="nucleotide sequence ID" value="NZ_JAANOU010000001.1"/>
</dbReference>
<proteinExistence type="predicted"/>
<protein>
    <recommendedName>
        <fullName evidence="4">Membrane-associated oxidoreductase</fullName>
    </recommendedName>
</protein>
<comment type="caution">
    <text evidence="2">The sequence shown here is derived from an EMBL/GenBank/DDBJ whole genome shotgun (WGS) entry which is preliminary data.</text>
</comment>
<organism evidence="2 3">
    <name type="scientific">Amycolatopsis viridis</name>
    <dbReference type="NCBI Taxonomy" id="185678"/>
    <lineage>
        <taxon>Bacteria</taxon>
        <taxon>Bacillati</taxon>
        <taxon>Actinomycetota</taxon>
        <taxon>Actinomycetes</taxon>
        <taxon>Pseudonocardiales</taxon>
        <taxon>Pseudonocardiaceae</taxon>
        <taxon>Amycolatopsis</taxon>
    </lineage>
</organism>
<feature type="transmembrane region" description="Helical" evidence="1">
    <location>
        <begin position="715"/>
        <end position="736"/>
    </location>
</feature>
<dbReference type="Proteomes" id="UP000754495">
    <property type="component" value="Unassembled WGS sequence"/>
</dbReference>
<evidence type="ECO:0000313" key="3">
    <source>
        <dbReference type="Proteomes" id="UP000754495"/>
    </source>
</evidence>
<dbReference type="EMBL" id="JAANOU010000001">
    <property type="protein sequence ID" value="NIH81964.1"/>
    <property type="molecule type" value="Genomic_DNA"/>
</dbReference>
<evidence type="ECO:0000313" key="2">
    <source>
        <dbReference type="EMBL" id="NIH81964.1"/>
    </source>
</evidence>
<keyword evidence="1" id="KW-0472">Membrane</keyword>
<keyword evidence="3" id="KW-1185">Reference proteome</keyword>